<dbReference type="HOGENOM" id="CLU_083287_7_1_11"/>
<dbReference type="AlphaFoldDB" id="A0A0H3D876"/>
<dbReference type="InterPro" id="IPR039422">
    <property type="entry name" value="MarR/SlyA-like"/>
</dbReference>
<dbReference type="PATRIC" id="fig|749927.5.peg.5256"/>
<dbReference type="Gene3D" id="1.10.10.10">
    <property type="entry name" value="Winged helix-like DNA-binding domain superfamily/Winged helix DNA-binding domain"/>
    <property type="match status" value="1"/>
</dbReference>
<organism evidence="2 3">
    <name type="scientific">Amycolatopsis mediterranei (strain U-32)</name>
    <dbReference type="NCBI Taxonomy" id="749927"/>
    <lineage>
        <taxon>Bacteria</taxon>
        <taxon>Bacillati</taxon>
        <taxon>Actinomycetota</taxon>
        <taxon>Actinomycetes</taxon>
        <taxon>Pseudonocardiales</taxon>
        <taxon>Pseudonocardiaceae</taxon>
        <taxon>Amycolatopsis</taxon>
    </lineage>
</organism>
<dbReference type="GO" id="GO:0006950">
    <property type="term" value="P:response to stress"/>
    <property type="evidence" value="ECO:0007669"/>
    <property type="project" value="TreeGrafter"/>
</dbReference>
<dbReference type="InterPro" id="IPR036388">
    <property type="entry name" value="WH-like_DNA-bd_sf"/>
</dbReference>
<accession>A0A0H3D876</accession>
<dbReference type="GO" id="GO:0003700">
    <property type="term" value="F:DNA-binding transcription factor activity"/>
    <property type="evidence" value="ECO:0007669"/>
    <property type="project" value="InterPro"/>
</dbReference>
<protein>
    <submittedName>
        <fullName evidence="2">MarR family transcriptional regulator</fullName>
    </submittedName>
</protein>
<name>A0A0H3D876_AMYMU</name>
<dbReference type="InterPro" id="IPR036390">
    <property type="entry name" value="WH_DNA-bd_sf"/>
</dbReference>
<dbReference type="SMART" id="SM00347">
    <property type="entry name" value="HTH_MARR"/>
    <property type="match status" value="1"/>
</dbReference>
<dbReference type="PANTHER" id="PTHR33164:SF99">
    <property type="entry name" value="MARR FAMILY REGULATORY PROTEIN"/>
    <property type="match status" value="1"/>
</dbReference>
<dbReference type="PROSITE" id="PS50995">
    <property type="entry name" value="HTH_MARR_2"/>
    <property type="match status" value="1"/>
</dbReference>
<sequence length="155" mass="17016">MIGRMAQSSGAELALLLLGGFHSMVDEVNVELAKRGHRGVRPVHEFALRAVEAGADTASELGRRLSVTKQAAAQTIAVLEDFGYVDREPDPSDGRRKRVRVTPRGRELMAIGGALFDDVRGRWAARIGPEQLETLEAHLAQLTERRSFTAEDLQD</sequence>
<evidence type="ECO:0000259" key="1">
    <source>
        <dbReference type="PROSITE" id="PS50995"/>
    </source>
</evidence>
<evidence type="ECO:0000313" key="2">
    <source>
        <dbReference type="EMBL" id="ADJ46846.1"/>
    </source>
</evidence>
<dbReference type="KEGG" id="amd:AMED_5081"/>
<dbReference type="InterPro" id="IPR000835">
    <property type="entry name" value="HTH_MarR-typ"/>
</dbReference>
<dbReference type="EMBL" id="CP002000">
    <property type="protein sequence ID" value="ADJ46846.1"/>
    <property type="molecule type" value="Genomic_DNA"/>
</dbReference>
<dbReference type="Proteomes" id="UP000000328">
    <property type="component" value="Chromosome"/>
</dbReference>
<dbReference type="eggNOG" id="COG1846">
    <property type="taxonomic scope" value="Bacteria"/>
</dbReference>
<dbReference type="Pfam" id="PF12802">
    <property type="entry name" value="MarR_2"/>
    <property type="match status" value="1"/>
</dbReference>
<dbReference type="OrthoDB" id="122135at2"/>
<proteinExistence type="predicted"/>
<feature type="domain" description="HTH marR-type" evidence="1">
    <location>
        <begin position="1"/>
        <end position="144"/>
    </location>
</feature>
<reference evidence="2 3" key="1">
    <citation type="journal article" date="2010" name="Cell Res.">
        <title>Complete genome sequence of the rifamycin SV-producing Amycolatopsis mediterranei U32 revealed its genetic characteristics in phylogeny and metabolism.</title>
        <authorList>
            <person name="Zhao W."/>
            <person name="Zhong Y."/>
            <person name="Yuan H."/>
            <person name="Wang J."/>
            <person name="Zheng H."/>
            <person name="Wang Y."/>
            <person name="Cen X."/>
            <person name="Xu F."/>
            <person name="Bai J."/>
            <person name="Han X."/>
            <person name="Lu G."/>
            <person name="Zhu Y."/>
            <person name="Shao Z."/>
            <person name="Yan H."/>
            <person name="Li C."/>
            <person name="Peng N."/>
            <person name="Zhang Z."/>
            <person name="Zhang Y."/>
            <person name="Lin W."/>
            <person name="Fan Y."/>
            <person name="Qin Z."/>
            <person name="Hu Y."/>
            <person name="Zhu B."/>
            <person name="Wang S."/>
            <person name="Ding X."/>
            <person name="Zhao G.P."/>
        </authorList>
    </citation>
    <scope>NUCLEOTIDE SEQUENCE [LARGE SCALE GENOMIC DNA]</scope>
    <source>
        <strain evidence="3">U-32</strain>
    </source>
</reference>
<gene>
    <name evidence="2" type="ordered locus">AMED_5081</name>
</gene>
<dbReference type="SUPFAM" id="SSF46785">
    <property type="entry name" value="Winged helix' DNA-binding domain"/>
    <property type="match status" value="1"/>
</dbReference>
<dbReference type="PRINTS" id="PR00598">
    <property type="entry name" value="HTHMARR"/>
</dbReference>
<evidence type="ECO:0000313" key="3">
    <source>
        <dbReference type="Proteomes" id="UP000000328"/>
    </source>
</evidence>
<dbReference type="PANTHER" id="PTHR33164">
    <property type="entry name" value="TRANSCRIPTIONAL REGULATOR, MARR FAMILY"/>
    <property type="match status" value="1"/>
</dbReference>